<protein>
    <recommendedName>
        <fullName evidence="4">Integral membrane protein</fullName>
    </recommendedName>
</protein>
<gene>
    <name evidence="2" type="ORF">SAMN04489745_0113</name>
</gene>
<evidence type="ECO:0008006" key="4">
    <source>
        <dbReference type="Google" id="ProtNLM"/>
    </source>
</evidence>
<keyword evidence="1" id="KW-0812">Transmembrane</keyword>
<sequence>MTFPSLTSALAKLPIEKIDPGVTANDKAPWMPTLRDVIGMGLVTGIVIVVGCVIVGAVLALTGKLGQMQQASSVGYKVLIIALFTGAVLGSASALIAWSTGLKLA</sequence>
<keyword evidence="1" id="KW-0472">Membrane</keyword>
<keyword evidence="3" id="KW-1185">Reference proteome</keyword>
<accession>A0A1H4I7T2</accession>
<organism evidence="2 3">
    <name type="scientific">Arthrobacter woluwensis</name>
    <dbReference type="NCBI Taxonomy" id="156980"/>
    <lineage>
        <taxon>Bacteria</taxon>
        <taxon>Bacillati</taxon>
        <taxon>Actinomycetota</taxon>
        <taxon>Actinomycetes</taxon>
        <taxon>Micrococcales</taxon>
        <taxon>Micrococcaceae</taxon>
        <taxon>Arthrobacter</taxon>
    </lineage>
</organism>
<proteinExistence type="predicted"/>
<evidence type="ECO:0000313" key="2">
    <source>
        <dbReference type="EMBL" id="SEB30139.1"/>
    </source>
</evidence>
<reference evidence="2 3" key="1">
    <citation type="submission" date="2016-10" db="EMBL/GenBank/DDBJ databases">
        <authorList>
            <person name="de Groot N.N."/>
        </authorList>
    </citation>
    <scope>NUCLEOTIDE SEQUENCE [LARGE SCALE GENOMIC DNA]</scope>
    <source>
        <strain evidence="2 3">DSM 10495</strain>
    </source>
</reference>
<dbReference type="EMBL" id="FNSN01000002">
    <property type="protein sequence ID" value="SEB30139.1"/>
    <property type="molecule type" value="Genomic_DNA"/>
</dbReference>
<feature type="transmembrane region" description="Helical" evidence="1">
    <location>
        <begin position="74"/>
        <end position="98"/>
    </location>
</feature>
<dbReference type="AlphaFoldDB" id="A0A1H4I7T2"/>
<dbReference type="RefSeq" id="WP_066217180.1">
    <property type="nucleotide sequence ID" value="NZ_FNSN01000002.1"/>
</dbReference>
<evidence type="ECO:0000313" key="3">
    <source>
        <dbReference type="Proteomes" id="UP000182652"/>
    </source>
</evidence>
<dbReference type="STRING" id="156980.SAMN04489745_0113"/>
<keyword evidence="1" id="KW-1133">Transmembrane helix</keyword>
<evidence type="ECO:0000256" key="1">
    <source>
        <dbReference type="SAM" id="Phobius"/>
    </source>
</evidence>
<dbReference type="Proteomes" id="UP000182652">
    <property type="component" value="Unassembled WGS sequence"/>
</dbReference>
<name>A0A1H4I7T2_9MICC</name>
<feature type="transmembrane region" description="Helical" evidence="1">
    <location>
        <begin position="37"/>
        <end position="62"/>
    </location>
</feature>